<evidence type="ECO:0000259" key="2">
    <source>
        <dbReference type="Pfam" id="PF04892"/>
    </source>
</evidence>
<dbReference type="RefSeq" id="WP_231622457.1">
    <property type="nucleotide sequence ID" value="NZ_CCDH010000004.1"/>
</dbReference>
<dbReference type="Pfam" id="PF04892">
    <property type="entry name" value="VanZ"/>
    <property type="match status" value="1"/>
</dbReference>
<organism evidence="3 4">
    <name type="scientific">Halobacillus karajensis</name>
    <dbReference type="NCBI Taxonomy" id="195088"/>
    <lineage>
        <taxon>Bacteria</taxon>
        <taxon>Bacillati</taxon>
        <taxon>Bacillota</taxon>
        <taxon>Bacilli</taxon>
        <taxon>Bacillales</taxon>
        <taxon>Bacillaceae</taxon>
        <taxon>Halobacillus</taxon>
    </lineage>
</organism>
<dbReference type="AlphaFoldDB" id="A0A024P9Y7"/>
<dbReference type="InterPro" id="IPR006976">
    <property type="entry name" value="VanZ-like"/>
</dbReference>
<accession>A0A024P9Y7</accession>
<protein>
    <submittedName>
        <fullName evidence="3">Integral membrane protein</fullName>
    </submittedName>
</protein>
<feature type="domain" description="VanZ-like" evidence="2">
    <location>
        <begin position="19"/>
        <end position="139"/>
    </location>
</feature>
<sequence>MHGKIKNNQDKITTGLMSLYLLALIWIVPFKMQLSFQDLRYFTDFREINLIPFAGSVIVDNQIGINEVILNVLAFMPFGIYISMLKPNWSFWKKIVPIAGFSLLFEVLQFIFAVGASDITDLMGNTLGGIIGVGIYIVFCKLFSTKANKILNVLASIGTICIFALVLLLITGVIRYGSYV</sequence>
<keyword evidence="1" id="KW-0472">Membrane</keyword>
<comment type="caution">
    <text evidence="3">The sequence shown here is derived from an EMBL/GenBank/DDBJ whole genome shotgun (WGS) entry which is preliminary data.</text>
</comment>
<feature type="transmembrane region" description="Helical" evidence="1">
    <location>
        <begin position="12"/>
        <end position="30"/>
    </location>
</feature>
<feature type="transmembrane region" description="Helical" evidence="1">
    <location>
        <begin position="150"/>
        <end position="174"/>
    </location>
</feature>
<keyword evidence="1" id="KW-1133">Transmembrane helix</keyword>
<evidence type="ECO:0000313" key="4">
    <source>
        <dbReference type="Proteomes" id="UP000028868"/>
    </source>
</evidence>
<keyword evidence="1" id="KW-0812">Transmembrane</keyword>
<evidence type="ECO:0000256" key="1">
    <source>
        <dbReference type="SAM" id="Phobius"/>
    </source>
</evidence>
<reference evidence="4" key="1">
    <citation type="submission" date="2014-03" db="EMBL/GenBank/DDBJ databases">
        <authorList>
            <person name="Urmite Genomes U."/>
        </authorList>
    </citation>
    <scope>NUCLEOTIDE SEQUENCE [LARGE SCALE GENOMIC DNA]</scope>
    <source>
        <strain evidence="4">HD-03</strain>
    </source>
</reference>
<dbReference type="PANTHER" id="PTHR36834">
    <property type="entry name" value="MEMBRANE PROTEIN-RELATED"/>
    <property type="match status" value="1"/>
</dbReference>
<feature type="transmembrane region" description="Helical" evidence="1">
    <location>
        <begin position="122"/>
        <end position="143"/>
    </location>
</feature>
<gene>
    <name evidence="3" type="ORF">BN983_04020</name>
</gene>
<feature type="transmembrane region" description="Helical" evidence="1">
    <location>
        <begin position="95"/>
        <end position="116"/>
    </location>
</feature>
<reference evidence="3 4" key="2">
    <citation type="submission" date="2014-05" db="EMBL/GenBank/DDBJ databases">
        <title>Draft genome sequence of Halobacillus karajensis HK-03.</title>
        <authorList>
            <person name="Khelaifia S."/>
            <person name="Croce O."/>
            <person name="Lagier J.C."/>
            <person name="Raoult D."/>
        </authorList>
    </citation>
    <scope>NUCLEOTIDE SEQUENCE [LARGE SCALE GENOMIC DNA]</scope>
    <source>
        <strain evidence="3 4">HD-03</strain>
    </source>
</reference>
<dbReference type="Proteomes" id="UP000028868">
    <property type="component" value="Unassembled WGS sequence"/>
</dbReference>
<dbReference type="PANTHER" id="PTHR36834:SF2">
    <property type="entry name" value="MEMBRANE PROTEIN"/>
    <property type="match status" value="1"/>
</dbReference>
<dbReference type="EMBL" id="CCDI010000008">
    <property type="protein sequence ID" value="CDQ25663.1"/>
    <property type="molecule type" value="Genomic_DNA"/>
</dbReference>
<feature type="transmembrane region" description="Helical" evidence="1">
    <location>
        <begin position="63"/>
        <end position="83"/>
    </location>
</feature>
<name>A0A024P9Y7_9BACI</name>
<proteinExistence type="predicted"/>
<evidence type="ECO:0000313" key="3">
    <source>
        <dbReference type="EMBL" id="CDQ25663.1"/>
    </source>
</evidence>
<keyword evidence="4" id="KW-1185">Reference proteome</keyword>
<dbReference type="InterPro" id="IPR053150">
    <property type="entry name" value="Teicoplanin_resist-assoc"/>
</dbReference>